<dbReference type="EMBL" id="MTAB01000126">
    <property type="protein sequence ID" value="OSI13570.1"/>
    <property type="molecule type" value="Genomic_DNA"/>
</dbReference>
<feature type="region of interest" description="Disordered" evidence="1">
    <location>
        <begin position="30"/>
        <end position="51"/>
    </location>
</feature>
<feature type="domain" description="Bacterial Ig-like" evidence="2">
    <location>
        <begin position="50"/>
        <end position="110"/>
    </location>
</feature>
<feature type="non-terminal residue" evidence="3">
    <location>
        <position position="131"/>
    </location>
</feature>
<reference evidence="4" key="1">
    <citation type="submission" date="2017-01" db="EMBL/GenBank/DDBJ databases">
        <authorList>
            <person name="Mah S.A."/>
            <person name="Swanson W.J."/>
            <person name="Moy G.W."/>
            <person name="Vacquier V.D."/>
        </authorList>
    </citation>
    <scope>NUCLEOTIDE SEQUENCE [LARGE SCALE GENOMIC DNA]</scope>
    <source>
        <strain evidence="4">124861</strain>
    </source>
</reference>
<feature type="region of interest" description="Disordered" evidence="1">
    <location>
        <begin position="95"/>
        <end position="118"/>
    </location>
</feature>
<sequence length="131" mass="13108">KASCGERGEKAATAGDKAGHVIDTSAVMIGVEGPDSSKGNAPSAAADVDKRQGQVVTVVVTDAKGNTQTVTTTVRKDGGYSVDVANAMPVGDYRAEAKVKDPAGNEDKAADKGSEDTQAAITVDAAALSSD</sequence>
<dbReference type="AlphaFoldDB" id="A0A1X3D0Y6"/>
<dbReference type="Proteomes" id="UP000193303">
    <property type="component" value="Unassembled WGS sequence"/>
</dbReference>
<evidence type="ECO:0000313" key="4">
    <source>
        <dbReference type="Proteomes" id="UP000193303"/>
    </source>
</evidence>
<comment type="caution">
    <text evidence="3">The sequence shown here is derived from an EMBL/GenBank/DDBJ whole genome shotgun (WGS) entry which is preliminary data.</text>
</comment>
<dbReference type="InterPro" id="IPR044016">
    <property type="entry name" value="Big_13"/>
</dbReference>
<gene>
    <name evidence="3" type="ORF">BV912_13080</name>
</gene>
<dbReference type="STRING" id="1931275.BV914_11755"/>
<feature type="compositionally biased region" description="Basic and acidic residues" evidence="1">
    <location>
        <begin position="95"/>
        <end position="115"/>
    </location>
</feature>
<protein>
    <recommendedName>
        <fullName evidence="2">Bacterial Ig-like domain-containing protein</fullName>
    </recommendedName>
</protein>
<evidence type="ECO:0000313" key="3">
    <source>
        <dbReference type="EMBL" id="OSI13570.1"/>
    </source>
</evidence>
<dbReference type="Pfam" id="PF19077">
    <property type="entry name" value="Big_13"/>
    <property type="match status" value="1"/>
</dbReference>
<evidence type="ECO:0000256" key="1">
    <source>
        <dbReference type="SAM" id="MobiDB-lite"/>
    </source>
</evidence>
<dbReference type="RefSeq" id="WP_219336769.1">
    <property type="nucleotide sequence ID" value="NZ_MTAB01000126.1"/>
</dbReference>
<evidence type="ECO:0000259" key="2">
    <source>
        <dbReference type="Pfam" id="PF19077"/>
    </source>
</evidence>
<accession>A0A1X3D0Y6</accession>
<feature type="non-terminal residue" evidence="3">
    <location>
        <position position="1"/>
    </location>
</feature>
<organism evidence="3 4">
    <name type="scientific">Neisseria dumasiana</name>
    <dbReference type="NCBI Taxonomy" id="1931275"/>
    <lineage>
        <taxon>Bacteria</taxon>
        <taxon>Pseudomonadati</taxon>
        <taxon>Pseudomonadota</taxon>
        <taxon>Betaproteobacteria</taxon>
        <taxon>Neisseriales</taxon>
        <taxon>Neisseriaceae</taxon>
        <taxon>Neisseria</taxon>
    </lineage>
</organism>
<dbReference type="Gene3D" id="2.60.40.10">
    <property type="entry name" value="Immunoglobulins"/>
    <property type="match status" value="1"/>
</dbReference>
<proteinExistence type="predicted"/>
<name>A0A1X3D0Y6_9NEIS</name>
<dbReference type="InterPro" id="IPR013783">
    <property type="entry name" value="Ig-like_fold"/>
</dbReference>